<comment type="caution">
    <text evidence="2">The sequence shown here is derived from an EMBL/GenBank/DDBJ whole genome shotgun (WGS) entry which is preliminary data.</text>
</comment>
<evidence type="ECO:0000313" key="3">
    <source>
        <dbReference type="Proteomes" id="UP000006329"/>
    </source>
</evidence>
<dbReference type="Proteomes" id="UP000006329">
    <property type="component" value="Unassembled WGS sequence"/>
</dbReference>
<dbReference type="EMBL" id="AHON02000027">
    <property type="protein sequence ID" value="EKO34830.1"/>
    <property type="molecule type" value="Genomic_DNA"/>
</dbReference>
<dbReference type="AlphaFoldDB" id="A0A0E2BHK6"/>
<keyword evidence="3" id="KW-1185">Reference proteome</keyword>
<evidence type="ECO:0000313" key="2">
    <source>
        <dbReference type="EMBL" id="EKO34830.1"/>
    </source>
</evidence>
<name>A0A0E2BHK6_9LEPT</name>
<organism evidence="2 3">
    <name type="scientific">Leptospira santarosai str. MOR084</name>
    <dbReference type="NCBI Taxonomy" id="1049984"/>
    <lineage>
        <taxon>Bacteria</taxon>
        <taxon>Pseudomonadati</taxon>
        <taxon>Spirochaetota</taxon>
        <taxon>Spirochaetia</taxon>
        <taxon>Leptospirales</taxon>
        <taxon>Leptospiraceae</taxon>
        <taxon>Leptospira</taxon>
    </lineage>
</organism>
<protein>
    <submittedName>
        <fullName evidence="2">Uncharacterized protein</fullName>
    </submittedName>
</protein>
<reference evidence="2" key="1">
    <citation type="submission" date="2012-10" db="EMBL/GenBank/DDBJ databases">
        <authorList>
            <person name="Harkins D.M."/>
            <person name="Durkin A.S."/>
            <person name="Brinkac L.M."/>
            <person name="Haft D.H."/>
            <person name="Selengut J.D."/>
            <person name="Sanka R."/>
            <person name="DePew J."/>
            <person name="Purushe J."/>
            <person name="Matthias M.A."/>
            <person name="Vinetz J.M."/>
            <person name="Sutton G.G."/>
            <person name="Nierman W.C."/>
            <person name="Fouts D.E."/>
        </authorList>
    </citation>
    <scope>NUCLEOTIDE SEQUENCE [LARGE SCALE GENOMIC DNA]</scope>
    <source>
        <strain evidence="2">MOR084</strain>
    </source>
</reference>
<sequence length="61" mass="6932">MGRVSGSDKNSGLIPKFSSKKRIFKRVIRENTVFQTLKNSPGRAPQNREIRNKSKTTKGKK</sequence>
<proteinExistence type="predicted"/>
<accession>A0A0E2BHK6</accession>
<gene>
    <name evidence="2" type="ORF">LEP1GSC179_1481</name>
</gene>
<feature type="region of interest" description="Disordered" evidence="1">
    <location>
        <begin position="35"/>
        <end position="61"/>
    </location>
</feature>
<evidence type="ECO:0000256" key="1">
    <source>
        <dbReference type="SAM" id="MobiDB-lite"/>
    </source>
</evidence>